<keyword evidence="3" id="KW-1185">Reference proteome</keyword>
<sequence>MAYNEDLSNRINVALNIFPDAFTEKKMFGGLAYLYKGKMTIGAINNDLMVRVIGNKIDDELAKEFVRPMDFTGKPMKEFIFVSEEGYRTEEQLQYWIELGLEHAKSKLA</sequence>
<organism evidence="2 3">
    <name type="scientific">Croceitalea rosinachiae</name>
    <dbReference type="NCBI Taxonomy" id="3075596"/>
    <lineage>
        <taxon>Bacteria</taxon>
        <taxon>Pseudomonadati</taxon>
        <taxon>Bacteroidota</taxon>
        <taxon>Flavobacteriia</taxon>
        <taxon>Flavobacteriales</taxon>
        <taxon>Flavobacteriaceae</taxon>
        <taxon>Croceitalea</taxon>
    </lineage>
</organism>
<dbReference type="RefSeq" id="WP_311353184.1">
    <property type="nucleotide sequence ID" value="NZ_JAVRHR010000005.1"/>
</dbReference>
<proteinExistence type="predicted"/>
<name>A0ABU3AEV0_9FLAO</name>
<dbReference type="SUPFAM" id="SSF159894">
    <property type="entry name" value="YgaC/TfoX-N like"/>
    <property type="match status" value="1"/>
</dbReference>
<evidence type="ECO:0000259" key="1">
    <source>
        <dbReference type="Pfam" id="PF04993"/>
    </source>
</evidence>
<protein>
    <submittedName>
        <fullName evidence="2">TfoX/Sxy family protein</fullName>
    </submittedName>
</protein>
<evidence type="ECO:0000313" key="2">
    <source>
        <dbReference type="EMBL" id="MDT0608448.1"/>
    </source>
</evidence>
<gene>
    <name evidence="2" type="ORF">RM706_15505</name>
</gene>
<feature type="domain" description="TfoX N-terminal" evidence="1">
    <location>
        <begin position="22"/>
        <end position="104"/>
    </location>
</feature>
<reference evidence="2 3" key="1">
    <citation type="submission" date="2023-09" db="EMBL/GenBank/DDBJ databases">
        <authorList>
            <person name="Rey-Velasco X."/>
        </authorList>
    </citation>
    <scope>NUCLEOTIDE SEQUENCE [LARGE SCALE GENOMIC DNA]</scope>
    <source>
        <strain evidence="2 3">F388</strain>
    </source>
</reference>
<dbReference type="Pfam" id="PF04993">
    <property type="entry name" value="TfoX_N"/>
    <property type="match status" value="1"/>
</dbReference>
<dbReference type="InterPro" id="IPR007076">
    <property type="entry name" value="TfoX_N"/>
</dbReference>
<accession>A0ABU3AEV0</accession>
<dbReference type="Proteomes" id="UP001255246">
    <property type="component" value="Unassembled WGS sequence"/>
</dbReference>
<evidence type="ECO:0000313" key="3">
    <source>
        <dbReference type="Proteomes" id="UP001255246"/>
    </source>
</evidence>
<dbReference type="Gene3D" id="3.30.1460.30">
    <property type="entry name" value="YgaC/TfoX-N like chaperone"/>
    <property type="match status" value="1"/>
</dbReference>
<dbReference type="EMBL" id="JAVRHR010000005">
    <property type="protein sequence ID" value="MDT0608448.1"/>
    <property type="molecule type" value="Genomic_DNA"/>
</dbReference>
<comment type="caution">
    <text evidence="2">The sequence shown here is derived from an EMBL/GenBank/DDBJ whole genome shotgun (WGS) entry which is preliminary data.</text>
</comment>